<dbReference type="InterPro" id="IPR036868">
    <property type="entry name" value="TusA-like_sf"/>
</dbReference>
<dbReference type="PANTHER" id="PTHR33279:SF2">
    <property type="entry name" value="SULFUR CARRIER PROTEIN TUSA"/>
    <property type="match status" value="1"/>
</dbReference>
<dbReference type="STRING" id="573570.F7310_06165"/>
<evidence type="ECO:0000313" key="4">
    <source>
        <dbReference type="Proteomes" id="UP000184222"/>
    </source>
</evidence>
<dbReference type="PANTHER" id="PTHR33279">
    <property type="entry name" value="SULFUR CARRIER PROTEIN YEDF-RELATED"/>
    <property type="match status" value="1"/>
</dbReference>
<evidence type="ECO:0000256" key="1">
    <source>
        <dbReference type="ARBA" id="ARBA00008984"/>
    </source>
</evidence>
<accession>A0A1L4BT11</accession>
<dbReference type="SUPFAM" id="SSF64307">
    <property type="entry name" value="SirA-like"/>
    <property type="match status" value="1"/>
</dbReference>
<dbReference type="Proteomes" id="UP000184222">
    <property type="component" value="Chromosome"/>
</dbReference>
<name>A0A1L4BT11_9GAMM</name>
<reference evidence="3 4" key="1">
    <citation type="journal article" date="2016" name="Appl. Environ. Microbiol.">
        <title>Whole genome relationships among Francisella bacteria of diverse origin define new species and provide specific regions for detection.</title>
        <authorList>
            <person name="Challacombe J.F."/>
            <person name="Petersen J.M."/>
            <person name="Gallegos-Graves V."/>
            <person name="Hodge D."/>
            <person name="Pillai S."/>
            <person name="Kuske C.R."/>
        </authorList>
    </citation>
    <scope>NUCLEOTIDE SEQUENCE [LARGE SCALE GENOMIC DNA]</scope>
    <source>
        <strain evidence="4">TX07-7310</strain>
    </source>
</reference>
<gene>
    <name evidence="3" type="ORF">F7310_06165</name>
</gene>
<protein>
    <recommendedName>
        <fullName evidence="2">UPF0033 domain-containing protein</fullName>
    </recommendedName>
</protein>
<evidence type="ECO:0000259" key="2">
    <source>
        <dbReference type="Pfam" id="PF01206"/>
    </source>
</evidence>
<dbReference type="Gene3D" id="3.30.110.40">
    <property type="entry name" value="TusA-like domain"/>
    <property type="match status" value="1"/>
</dbReference>
<dbReference type="RefSeq" id="WP_072712560.1">
    <property type="nucleotide sequence ID" value="NZ_CP016796.1"/>
</dbReference>
<dbReference type="CDD" id="cd00291">
    <property type="entry name" value="SirA_YedF_YeeD"/>
    <property type="match status" value="1"/>
</dbReference>
<dbReference type="InterPro" id="IPR001455">
    <property type="entry name" value="TusA-like"/>
</dbReference>
<proteinExistence type="inferred from homology"/>
<dbReference type="Pfam" id="PF01206">
    <property type="entry name" value="TusA"/>
    <property type="match status" value="1"/>
</dbReference>
<comment type="similarity">
    <text evidence="1">Belongs to the sulfur carrier protein TusA family.</text>
</comment>
<keyword evidence="4" id="KW-1185">Reference proteome</keyword>
<dbReference type="OrthoDB" id="9797352at2"/>
<sequence>MKELSLERLLCPMPVIKTQNALRGMSSGEQLKVICTDPGTMHDIPAWCKVNDYILVKAEQVEDKYEFVIEVK</sequence>
<organism evidence="3 4">
    <name type="scientific">Francisella uliginis</name>
    <dbReference type="NCBI Taxonomy" id="573570"/>
    <lineage>
        <taxon>Bacteria</taxon>
        <taxon>Pseudomonadati</taxon>
        <taxon>Pseudomonadota</taxon>
        <taxon>Gammaproteobacteria</taxon>
        <taxon>Thiotrichales</taxon>
        <taxon>Francisellaceae</taxon>
        <taxon>Francisella</taxon>
    </lineage>
</organism>
<dbReference type="EMBL" id="CP016796">
    <property type="protein sequence ID" value="API86964.1"/>
    <property type="molecule type" value="Genomic_DNA"/>
</dbReference>
<dbReference type="KEGG" id="frx:F7310_06165"/>
<dbReference type="AlphaFoldDB" id="A0A1L4BT11"/>
<feature type="domain" description="UPF0033" evidence="2">
    <location>
        <begin position="4"/>
        <end position="70"/>
    </location>
</feature>
<evidence type="ECO:0000313" key="3">
    <source>
        <dbReference type="EMBL" id="API86964.1"/>
    </source>
</evidence>